<dbReference type="EMBL" id="JBGBPQ010000001">
    <property type="protein sequence ID" value="KAL1529789.1"/>
    <property type="molecule type" value="Genomic_DNA"/>
</dbReference>
<protein>
    <recommendedName>
        <fullName evidence="6">ATP-grasp domain-containing protein</fullName>
    </recommendedName>
</protein>
<evidence type="ECO:0000313" key="7">
    <source>
        <dbReference type="EMBL" id="KAL1529789.1"/>
    </source>
</evidence>
<reference evidence="7 8" key="1">
    <citation type="journal article" date="2024" name="Science">
        <title>Giant polyketide synthase enzymes in the biosynthesis of giant marine polyether toxins.</title>
        <authorList>
            <person name="Fallon T.R."/>
            <person name="Shende V.V."/>
            <person name="Wierzbicki I.H."/>
            <person name="Pendleton A.L."/>
            <person name="Watervoot N.F."/>
            <person name="Auber R.P."/>
            <person name="Gonzalez D.J."/>
            <person name="Wisecaver J.H."/>
            <person name="Moore B.S."/>
        </authorList>
    </citation>
    <scope>NUCLEOTIDE SEQUENCE [LARGE SCALE GENOMIC DNA]</scope>
    <source>
        <strain evidence="7 8">12B1</strain>
    </source>
</reference>
<gene>
    <name evidence="7" type="ORF">AB1Y20_000723</name>
</gene>
<feature type="domain" description="ATP-grasp" evidence="6">
    <location>
        <begin position="127"/>
        <end position="329"/>
    </location>
</feature>
<keyword evidence="1" id="KW-0436">Ligase</keyword>
<feature type="signal peptide" evidence="5">
    <location>
        <begin position="1"/>
        <end position="15"/>
    </location>
</feature>
<dbReference type="GO" id="GO:0046872">
    <property type="term" value="F:metal ion binding"/>
    <property type="evidence" value="ECO:0007669"/>
    <property type="project" value="InterPro"/>
</dbReference>
<dbReference type="GO" id="GO:0016874">
    <property type="term" value="F:ligase activity"/>
    <property type="evidence" value="ECO:0007669"/>
    <property type="project" value="UniProtKB-KW"/>
</dbReference>
<keyword evidence="8" id="KW-1185">Reference proteome</keyword>
<dbReference type="PANTHER" id="PTHR43585:SF2">
    <property type="entry name" value="ATP-GRASP ENZYME FSQD"/>
    <property type="match status" value="1"/>
</dbReference>
<dbReference type="Proteomes" id="UP001515480">
    <property type="component" value="Unassembled WGS sequence"/>
</dbReference>
<dbReference type="InterPro" id="IPR011761">
    <property type="entry name" value="ATP-grasp"/>
</dbReference>
<name>A0AB34K7E2_PRYPA</name>
<dbReference type="PROSITE" id="PS50975">
    <property type="entry name" value="ATP_GRASP"/>
    <property type="match status" value="1"/>
</dbReference>
<dbReference type="Gene3D" id="3.30.470.20">
    <property type="entry name" value="ATP-grasp fold, B domain"/>
    <property type="match status" value="1"/>
</dbReference>
<evidence type="ECO:0000259" key="6">
    <source>
        <dbReference type="PROSITE" id="PS50975"/>
    </source>
</evidence>
<keyword evidence="5" id="KW-0732">Signal</keyword>
<organism evidence="7 8">
    <name type="scientific">Prymnesium parvum</name>
    <name type="common">Toxic golden alga</name>
    <dbReference type="NCBI Taxonomy" id="97485"/>
    <lineage>
        <taxon>Eukaryota</taxon>
        <taxon>Haptista</taxon>
        <taxon>Haptophyta</taxon>
        <taxon>Prymnesiophyceae</taxon>
        <taxon>Prymnesiales</taxon>
        <taxon>Prymnesiaceae</taxon>
        <taxon>Prymnesium</taxon>
    </lineage>
</organism>
<dbReference type="PANTHER" id="PTHR43585">
    <property type="entry name" value="FUMIPYRROLE BIOSYNTHESIS PROTEIN C"/>
    <property type="match status" value="1"/>
</dbReference>
<evidence type="ECO:0000256" key="5">
    <source>
        <dbReference type="SAM" id="SignalP"/>
    </source>
</evidence>
<keyword evidence="2 4" id="KW-0547">Nucleotide-binding</keyword>
<evidence type="ECO:0000256" key="4">
    <source>
        <dbReference type="PROSITE-ProRule" id="PRU00409"/>
    </source>
</evidence>
<comment type="caution">
    <text evidence="7">The sequence shown here is derived from an EMBL/GenBank/DDBJ whole genome shotgun (WGS) entry which is preliminary data.</text>
</comment>
<evidence type="ECO:0000256" key="2">
    <source>
        <dbReference type="ARBA" id="ARBA00022741"/>
    </source>
</evidence>
<dbReference type="GO" id="GO:0005524">
    <property type="term" value="F:ATP binding"/>
    <property type="evidence" value="ECO:0007669"/>
    <property type="project" value="UniProtKB-UniRule"/>
</dbReference>
<dbReference type="SUPFAM" id="SSF56059">
    <property type="entry name" value="Glutathione synthetase ATP-binding domain-like"/>
    <property type="match status" value="1"/>
</dbReference>
<proteinExistence type="predicted"/>
<accession>A0AB34K7E2</accession>
<keyword evidence="3 4" id="KW-0067">ATP-binding</keyword>
<sequence>MWPLLVLAATRRVLLYVDPCAERLHVLPACERRGVDVVRLHSPPAASAILQGAADEETVLRVRASTAPPAGKEREWAASQLPPGTTVCGVLCGSDGGLATAERLQHVLAPSRSNGVLPARRDKFEMNEVLRSRGLAALAQCAPSEWDDAARFLRQHGYPVVVKPRRGQASVLVGVAESERQAHHMFEIVRKATVSLDNTEAASGCVVVQELLVGSEWVVDTVSASGEHKCVALWKYDKGAANGAPFVYFCDELRPCSGEQEAALISFAFAALDALEWRWGPCHIEIMMTVDGPRLVEVNAGRWNGVDFQGLVSICTGYDAYEATLDAYLDNEAWEHVASTPPAELLGAARLVKLVSSVEGELMELQHTQQLDALPSLIRFEPEPSQIGENVSLTVDLATCAGYAYLLHGDPTVVAEDYATIRKLQPTLFSVRT</sequence>
<feature type="chain" id="PRO_5044289461" description="ATP-grasp domain-containing protein" evidence="5">
    <location>
        <begin position="16"/>
        <end position="433"/>
    </location>
</feature>
<dbReference type="InterPro" id="IPR052032">
    <property type="entry name" value="ATP-dep_AA_Ligase"/>
</dbReference>
<evidence type="ECO:0000256" key="3">
    <source>
        <dbReference type="ARBA" id="ARBA00022840"/>
    </source>
</evidence>
<evidence type="ECO:0000313" key="8">
    <source>
        <dbReference type="Proteomes" id="UP001515480"/>
    </source>
</evidence>
<dbReference type="Pfam" id="PF13535">
    <property type="entry name" value="ATP-grasp_4"/>
    <property type="match status" value="1"/>
</dbReference>
<evidence type="ECO:0000256" key="1">
    <source>
        <dbReference type="ARBA" id="ARBA00022598"/>
    </source>
</evidence>
<dbReference type="AlphaFoldDB" id="A0AB34K7E2"/>